<comment type="caution">
    <text evidence="5">The sequence shown here is derived from an EMBL/GenBank/DDBJ whole genome shotgun (WGS) entry which is preliminary data.</text>
</comment>
<dbReference type="PRINTS" id="PR00111">
    <property type="entry name" value="ABHYDROLASE"/>
</dbReference>
<dbReference type="PANTHER" id="PTHR43798:SF33">
    <property type="entry name" value="HYDROLASE, PUTATIVE (AFU_ORTHOLOGUE AFUA_2G14860)-RELATED"/>
    <property type="match status" value="1"/>
</dbReference>
<keyword evidence="2 5" id="KW-0378">Hydrolase</keyword>
<evidence type="ECO:0000313" key="6">
    <source>
        <dbReference type="Proteomes" id="UP000023541"/>
    </source>
</evidence>
<feature type="chain" id="PRO_5001516085" evidence="3">
    <location>
        <begin position="21"/>
        <end position="320"/>
    </location>
</feature>
<dbReference type="STRING" id="1317122.ATO12_09260"/>
<feature type="signal peptide" evidence="3">
    <location>
        <begin position="1"/>
        <end position="20"/>
    </location>
</feature>
<dbReference type="InterPro" id="IPR050266">
    <property type="entry name" value="AB_hydrolase_sf"/>
</dbReference>
<evidence type="ECO:0000256" key="2">
    <source>
        <dbReference type="ARBA" id="ARBA00022801"/>
    </source>
</evidence>
<protein>
    <submittedName>
        <fullName evidence="5">Alpha/beta hydrolase</fullName>
    </submittedName>
</protein>
<name>A0A023BY26_9FLAO</name>
<dbReference type="InterPro" id="IPR002410">
    <property type="entry name" value="Peptidase_S33"/>
</dbReference>
<reference evidence="5 6" key="1">
    <citation type="submission" date="2014-04" db="EMBL/GenBank/DDBJ databases">
        <title>Aquimarina sp. 22II-S11-z7 Genome Sequencing.</title>
        <authorList>
            <person name="Lai Q."/>
        </authorList>
    </citation>
    <scope>NUCLEOTIDE SEQUENCE [LARGE SCALE GENOMIC DNA]</scope>
    <source>
        <strain evidence="5 6">22II-S11-z7</strain>
    </source>
</reference>
<organism evidence="5 6">
    <name type="scientific">Aquimarina atlantica</name>
    <dbReference type="NCBI Taxonomy" id="1317122"/>
    <lineage>
        <taxon>Bacteria</taxon>
        <taxon>Pseudomonadati</taxon>
        <taxon>Bacteroidota</taxon>
        <taxon>Flavobacteriia</taxon>
        <taxon>Flavobacteriales</taxon>
        <taxon>Flavobacteriaceae</taxon>
        <taxon>Aquimarina</taxon>
    </lineage>
</organism>
<sequence>MKTQITIFLLSFILLFSVQAQETIHDEFESKLLNINGYKINVETKGKGNPIVFIAGGPGNSHDYLQGNFGKYYKNRQVVFFDGLGRGLSDDAKDSKEYSIQGDVETLEGIRKALQLSKWTVVGHSYGTVVAQAYALKYPQYTEKMILINGFHSGLMWQANCDSYNHYAKTHFPEKWKVVDSLRSEGFVSSDSEFSKVYGDFPTKYIYYHNTELKQPVPKDVKRSWNSDVYYTIVGRDADFHVTGDMGDIDFRRELKKIQSPTLIIAGRYDGVSTPEFAIQYKKYMPKAKFVMFEKSGHNPYLEEPEKFFKLFESFLEIKH</sequence>
<dbReference type="GO" id="GO:0008233">
    <property type="term" value="F:peptidase activity"/>
    <property type="evidence" value="ECO:0007669"/>
    <property type="project" value="InterPro"/>
</dbReference>
<feature type="domain" description="AB hydrolase-1" evidence="4">
    <location>
        <begin position="49"/>
        <end position="305"/>
    </location>
</feature>
<dbReference type="eggNOG" id="COG0596">
    <property type="taxonomic scope" value="Bacteria"/>
</dbReference>
<evidence type="ECO:0000256" key="3">
    <source>
        <dbReference type="SAM" id="SignalP"/>
    </source>
</evidence>
<dbReference type="Pfam" id="PF00561">
    <property type="entry name" value="Abhydrolase_1"/>
    <property type="match status" value="1"/>
</dbReference>
<dbReference type="InterPro" id="IPR029058">
    <property type="entry name" value="AB_hydrolase_fold"/>
</dbReference>
<evidence type="ECO:0000259" key="4">
    <source>
        <dbReference type="Pfam" id="PF00561"/>
    </source>
</evidence>
<evidence type="ECO:0000256" key="1">
    <source>
        <dbReference type="ARBA" id="ARBA00010088"/>
    </source>
</evidence>
<keyword evidence="3" id="KW-0732">Signal</keyword>
<dbReference type="Gene3D" id="3.40.50.1820">
    <property type="entry name" value="alpha/beta hydrolase"/>
    <property type="match status" value="1"/>
</dbReference>
<dbReference type="SUPFAM" id="SSF53474">
    <property type="entry name" value="alpha/beta-Hydrolases"/>
    <property type="match status" value="1"/>
</dbReference>
<dbReference type="GO" id="GO:0006508">
    <property type="term" value="P:proteolysis"/>
    <property type="evidence" value="ECO:0007669"/>
    <property type="project" value="InterPro"/>
</dbReference>
<dbReference type="GO" id="GO:0016020">
    <property type="term" value="C:membrane"/>
    <property type="evidence" value="ECO:0007669"/>
    <property type="project" value="TreeGrafter"/>
</dbReference>
<dbReference type="Proteomes" id="UP000023541">
    <property type="component" value="Unassembled WGS sequence"/>
</dbReference>
<dbReference type="AlphaFoldDB" id="A0A023BY26"/>
<dbReference type="InterPro" id="IPR000073">
    <property type="entry name" value="AB_hydrolase_1"/>
</dbReference>
<dbReference type="PANTHER" id="PTHR43798">
    <property type="entry name" value="MONOACYLGLYCEROL LIPASE"/>
    <property type="match status" value="1"/>
</dbReference>
<dbReference type="PRINTS" id="PR00793">
    <property type="entry name" value="PROAMNOPTASE"/>
</dbReference>
<proteinExistence type="inferred from homology"/>
<accession>A0A023BY26</accession>
<dbReference type="EMBL" id="AQRA01000002">
    <property type="protein sequence ID" value="EZH74910.1"/>
    <property type="molecule type" value="Genomic_DNA"/>
</dbReference>
<dbReference type="OrthoDB" id="9780932at2"/>
<evidence type="ECO:0000313" key="5">
    <source>
        <dbReference type="EMBL" id="EZH74910.1"/>
    </source>
</evidence>
<dbReference type="RefSeq" id="WP_034239817.1">
    <property type="nucleotide sequence ID" value="NZ_AQRA01000002.1"/>
</dbReference>
<comment type="similarity">
    <text evidence="1">Belongs to the peptidase S33 family.</text>
</comment>
<keyword evidence="6" id="KW-1185">Reference proteome</keyword>
<gene>
    <name evidence="5" type="ORF">ATO12_09260</name>
</gene>